<sequence length="141" mass="14186">MQCGLYCVGVADVTLVGESPALVVARVSGVVVLLQVCVVGTAVETATSPPPNPSLSVPPSLYTSIASLPPLLPLSLGPGRDPLALGLGATSSCVPTPRFSSAALSTSSTIFLQRSFTLSTPPARSSTPGYTRAVSRSATST</sequence>
<dbReference type="AlphaFoldDB" id="A0A166XCX4"/>
<proteinExistence type="predicted"/>
<organism evidence="2">
    <name type="scientific">Athelia psychrophila</name>
    <dbReference type="NCBI Taxonomy" id="1759441"/>
    <lineage>
        <taxon>Eukaryota</taxon>
        <taxon>Fungi</taxon>
        <taxon>Dikarya</taxon>
        <taxon>Basidiomycota</taxon>
        <taxon>Agaricomycotina</taxon>
        <taxon>Agaricomycetes</taxon>
        <taxon>Agaricomycetidae</taxon>
        <taxon>Atheliales</taxon>
        <taxon>Atheliaceae</taxon>
        <taxon>Athelia</taxon>
    </lineage>
</organism>
<evidence type="ECO:0000313" key="2">
    <source>
        <dbReference type="EMBL" id="KZP34659.1"/>
    </source>
</evidence>
<dbReference type="EMBL" id="KV417480">
    <property type="protein sequence ID" value="KZP34659.1"/>
    <property type="molecule type" value="Genomic_DNA"/>
</dbReference>
<reference evidence="2" key="1">
    <citation type="journal article" date="2016" name="Mol. Biol. Evol.">
        <title>Comparative Genomics of Early-Diverging Mushroom-Forming Fungi Provides Insights into the Origins of Lignocellulose Decay Capabilities.</title>
        <authorList>
            <person name="Nagy L.G."/>
            <person name="Riley R."/>
            <person name="Tritt A."/>
            <person name="Adam C."/>
            <person name="Daum C."/>
            <person name="Floudas D."/>
            <person name="Sun H."/>
            <person name="Yadav J.S."/>
            <person name="Pangilinan J."/>
            <person name="Larsson K.H."/>
            <person name="Matsuura K."/>
            <person name="Barry K."/>
            <person name="Labutti K."/>
            <person name="Kuo R."/>
            <person name="Ohm R.A."/>
            <person name="Bhattacharya S.S."/>
            <person name="Shirouzu T."/>
            <person name="Yoshinaga Y."/>
            <person name="Martin F.M."/>
            <person name="Grigoriev I.V."/>
            <person name="Hibbett D.S."/>
        </authorList>
    </citation>
    <scope>NUCLEOTIDE SEQUENCE [LARGE SCALE GENOMIC DNA]</scope>
    <source>
        <strain evidence="2">CBS 109695</strain>
    </source>
</reference>
<gene>
    <name evidence="2" type="ORF">FIBSPDRAFT_942752</name>
</gene>
<accession>A0A166XCX4</accession>
<protein>
    <submittedName>
        <fullName evidence="2">Uncharacterized protein</fullName>
    </submittedName>
</protein>
<evidence type="ECO:0000256" key="1">
    <source>
        <dbReference type="SAM" id="MobiDB-lite"/>
    </source>
</evidence>
<name>A0A166XCX4_9AGAM</name>
<feature type="region of interest" description="Disordered" evidence="1">
    <location>
        <begin position="120"/>
        <end position="141"/>
    </location>
</feature>